<name>A0A4V1AIQ1_9LACO</name>
<dbReference type="SMART" id="SM00850">
    <property type="entry name" value="LytTR"/>
    <property type="match status" value="1"/>
</dbReference>
<protein>
    <submittedName>
        <fullName evidence="4">Response regulator transcription factor</fullName>
    </submittedName>
</protein>
<feature type="domain" description="Response regulatory" evidence="2">
    <location>
        <begin position="6"/>
        <end position="122"/>
    </location>
</feature>
<dbReference type="PROSITE" id="PS50930">
    <property type="entry name" value="HTH_LYTTR"/>
    <property type="match status" value="1"/>
</dbReference>
<dbReference type="PROSITE" id="PS50110">
    <property type="entry name" value="RESPONSE_REGULATORY"/>
    <property type="match status" value="1"/>
</dbReference>
<dbReference type="RefSeq" id="WP_133363362.1">
    <property type="nucleotide sequence ID" value="NZ_CP037940.1"/>
</dbReference>
<dbReference type="KEGG" id="wei:EQG49_07320"/>
<dbReference type="Pfam" id="PF04397">
    <property type="entry name" value="LytTR"/>
    <property type="match status" value="1"/>
</dbReference>
<keyword evidence="1" id="KW-0597">Phosphoprotein</keyword>
<dbReference type="InterPro" id="IPR007492">
    <property type="entry name" value="LytTR_DNA-bd_dom"/>
</dbReference>
<dbReference type="SUPFAM" id="SSF52172">
    <property type="entry name" value="CheY-like"/>
    <property type="match status" value="1"/>
</dbReference>
<dbReference type="Gene3D" id="3.40.50.2300">
    <property type="match status" value="1"/>
</dbReference>
<dbReference type="InterPro" id="IPR001789">
    <property type="entry name" value="Sig_transdc_resp-reg_receiver"/>
</dbReference>
<dbReference type="InterPro" id="IPR046947">
    <property type="entry name" value="LytR-like"/>
</dbReference>
<sequence>MHTKLNTIIIDDDDISIKSLTTLLAFYNNVNVLNTFNSFSSAWQYIKENYENIDVLFLDIILTNENGVAIGKKIKEHYPQINLVFCTSDPSFALDAYDTEPVDYITKPIDAVRLQDTIERLNHIVDHNVPILKSENVKIGIKVQNVINMIPVNEIVSINKSLRKVRINLTDNTSFTTNETMQELYDKLHNFGFITITRSSLIPISRIEKIEYDRIKQNYKVLLSNNEEITGISKRRLTNVKEDLAYFNWII</sequence>
<evidence type="ECO:0000259" key="3">
    <source>
        <dbReference type="PROSITE" id="PS50930"/>
    </source>
</evidence>
<proteinExistence type="predicted"/>
<dbReference type="SMART" id="SM00448">
    <property type="entry name" value="REC"/>
    <property type="match status" value="1"/>
</dbReference>
<feature type="modified residue" description="4-aspartylphosphate" evidence="1">
    <location>
        <position position="59"/>
    </location>
</feature>
<dbReference type="PANTHER" id="PTHR37299">
    <property type="entry name" value="TRANSCRIPTIONAL REGULATOR-RELATED"/>
    <property type="match status" value="1"/>
</dbReference>
<evidence type="ECO:0000259" key="2">
    <source>
        <dbReference type="PROSITE" id="PS50110"/>
    </source>
</evidence>
<gene>
    <name evidence="4" type="ORF">EQG49_07320</name>
</gene>
<dbReference type="EMBL" id="CP037940">
    <property type="protein sequence ID" value="QBO36285.1"/>
    <property type="molecule type" value="Genomic_DNA"/>
</dbReference>
<dbReference type="GO" id="GO:0003677">
    <property type="term" value="F:DNA binding"/>
    <property type="evidence" value="ECO:0007669"/>
    <property type="project" value="InterPro"/>
</dbReference>
<dbReference type="Gene3D" id="2.40.50.1020">
    <property type="entry name" value="LytTr DNA-binding domain"/>
    <property type="match status" value="1"/>
</dbReference>
<dbReference type="GO" id="GO:0000156">
    <property type="term" value="F:phosphorelay response regulator activity"/>
    <property type="evidence" value="ECO:0007669"/>
    <property type="project" value="InterPro"/>
</dbReference>
<dbReference type="OrthoDB" id="9809318at2"/>
<dbReference type="PANTHER" id="PTHR37299:SF1">
    <property type="entry name" value="STAGE 0 SPORULATION PROTEIN A HOMOLOG"/>
    <property type="match status" value="1"/>
</dbReference>
<feature type="domain" description="HTH LytTR-type" evidence="3">
    <location>
        <begin position="139"/>
        <end position="246"/>
    </location>
</feature>
<organism evidence="4 5">
    <name type="scientific">Periweissella cryptocerci</name>
    <dbReference type="NCBI Taxonomy" id="2506420"/>
    <lineage>
        <taxon>Bacteria</taxon>
        <taxon>Bacillati</taxon>
        <taxon>Bacillota</taxon>
        <taxon>Bacilli</taxon>
        <taxon>Lactobacillales</taxon>
        <taxon>Lactobacillaceae</taxon>
        <taxon>Periweissella</taxon>
    </lineage>
</organism>
<evidence type="ECO:0000313" key="4">
    <source>
        <dbReference type="EMBL" id="QBO36285.1"/>
    </source>
</evidence>
<reference evidence="5" key="1">
    <citation type="submission" date="2019-03" db="EMBL/GenBank/DDBJ databases">
        <title>Weissella sp. 26KH-42 Genome sequencing.</title>
        <authorList>
            <person name="Heo J."/>
            <person name="Kim S.-J."/>
            <person name="Kim J.-S."/>
            <person name="Hong S.-B."/>
            <person name="Kwon S.-W."/>
        </authorList>
    </citation>
    <scope>NUCLEOTIDE SEQUENCE [LARGE SCALE GENOMIC DNA]</scope>
    <source>
        <strain evidence="5">26KH-42</strain>
    </source>
</reference>
<evidence type="ECO:0000256" key="1">
    <source>
        <dbReference type="PROSITE-ProRule" id="PRU00169"/>
    </source>
</evidence>
<dbReference type="Proteomes" id="UP000292886">
    <property type="component" value="Chromosome"/>
</dbReference>
<dbReference type="AlphaFoldDB" id="A0A4V1AIQ1"/>
<dbReference type="Pfam" id="PF00072">
    <property type="entry name" value="Response_reg"/>
    <property type="match status" value="1"/>
</dbReference>
<evidence type="ECO:0000313" key="5">
    <source>
        <dbReference type="Proteomes" id="UP000292886"/>
    </source>
</evidence>
<keyword evidence="5" id="KW-1185">Reference proteome</keyword>
<accession>A0A4V1AIQ1</accession>
<dbReference type="InterPro" id="IPR011006">
    <property type="entry name" value="CheY-like_superfamily"/>
</dbReference>